<dbReference type="InterPro" id="IPR001810">
    <property type="entry name" value="F-box_dom"/>
</dbReference>
<sequence>MKRRSSNRNRKYSNDYLFYEILVKIFTTLNVMDRSLVGMVCKSWNLASRDPSLWKKLDLTTLCTRCFYVRLIPINVWIDEYPSNKMTQFLKYASSLGGGNVSTIILNYYVYLRDEHLISLAERTPNVKRLVLPVSGNITKNGIESAMRSWRGLESITITSIVNDIAIDIFVAIGKYSLNILRLKFTCYFDLDQAEALVKYTPNLKELSIRNILVNMRGLCLVLNSLKHLEVVNICHSLIMDNLEGGFEIYDPIDHILKYVDVSCLKKLIICEKNSCLRCKNGRKKNVYDYRTSLPYRHLEDIWREDEISSLAH</sequence>
<dbReference type="AlphaFoldDB" id="A0A1S2XQP2"/>
<dbReference type="SUPFAM" id="SSF52047">
    <property type="entry name" value="RNI-like"/>
    <property type="match status" value="1"/>
</dbReference>
<dbReference type="PANTHER" id="PTHR38926:SF10">
    <property type="entry name" value="F-BOX DOMAIN-CONTAINING PROTEIN"/>
    <property type="match status" value="1"/>
</dbReference>
<reference evidence="2" key="1">
    <citation type="journal article" date="2013" name="Nat. Biotechnol.">
        <title>Draft genome sequence of chickpea (Cicer arietinum) provides a resource for trait improvement.</title>
        <authorList>
            <person name="Varshney R.K."/>
            <person name="Song C."/>
            <person name="Saxena R.K."/>
            <person name="Azam S."/>
            <person name="Yu S."/>
            <person name="Sharpe A.G."/>
            <person name="Cannon S."/>
            <person name="Baek J."/>
            <person name="Rosen B.D."/>
            <person name="Tar'an B."/>
            <person name="Millan T."/>
            <person name="Zhang X."/>
            <person name="Ramsay L.D."/>
            <person name="Iwata A."/>
            <person name="Wang Y."/>
            <person name="Nelson W."/>
            <person name="Farmer A.D."/>
            <person name="Gaur P.M."/>
            <person name="Soderlund C."/>
            <person name="Penmetsa R.V."/>
            <person name="Xu C."/>
            <person name="Bharti A.K."/>
            <person name="He W."/>
            <person name="Winter P."/>
            <person name="Zhao S."/>
            <person name="Hane J.K."/>
            <person name="Carrasquilla-Garcia N."/>
            <person name="Condie J.A."/>
            <person name="Upadhyaya H.D."/>
            <person name="Luo M.C."/>
            <person name="Thudi M."/>
            <person name="Gowda C.L."/>
            <person name="Singh N.P."/>
            <person name="Lichtenzveig J."/>
            <person name="Gali K.K."/>
            <person name="Rubio J."/>
            <person name="Nadarajan N."/>
            <person name="Dolezel J."/>
            <person name="Bansal K.C."/>
            <person name="Xu X."/>
            <person name="Edwards D."/>
            <person name="Zhang G."/>
            <person name="Kahl G."/>
            <person name="Gil J."/>
            <person name="Singh K.B."/>
            <person name="Datta S.K."/>
            <person name="Jackson S.A."/>
            <person name="Wang J."/>
            <person name="Cook D.R."/>
        </authorList>
    </citation>
    <scope>NUCLEOTIDE SEQUENCE [LARGE SCALE GENOMIC DNA]</scope>
    <source>
        <strain evidence="2">cv. CDC Frontier</strain>
    </source>
</reference>
<reference evidence="3" key="2">
    <citation type="submission" date="2025-08" db="UniProtKB">
        <authorList>
            <consortium name="RefSeq"/>
        </authorList>
    </citation>
    <scope>IDENTIFICATION</scope>
    <source>
        <tissue evidence="3">Etiolated seedlings</tissue>
    </source>
</reference>
<dbReference type="InterPro" id="IPR036047">
    <property type="entry name" value="F-box-like_dom_sf"/>
</dbReference>
<accession>A0A1S2XQP2</accession>
<dbReference type="OrthoDB" id="1390446at2759"/>
<dbReference type="PaxDb" id="3827-XP_004493022.1"/>
<evidence type="ECO:0000259" key="1">
    <source>
        <dbReference type="SMART" id="SM00256"/>
    </source>
</evidence>
<gene>
    <name evidence="3" type="primary">LOC101509379</name>
</gene>
<dbReference type="Proteomes" id="UP000087171">
    <property type="component" value="Chromosome Ca3"/>
</dbReference>
<feature type="domain" description="F-box" evidence="1">
    <location>
        <begin position="17"/>
        <end position="57"/>
    </location>
</feature>
<dbReference type="Pfam" id="PF12937">
    <property type="entry name" value="F-box-like"/>
    <property type="match status" value="1"/>
</dbReference>
<dbReference type="SUPFAM" id="SSF81383">
    <property type="entry name" value="F-box domain"/>
    <property type="match status" value="1"/>
</dbReference>
<proteinExistence type="predicted"/>
<keyword evidence="2" id="KW-1185">Reference proteome</keyword>
<dbReference type="eggNOG" id="KOG1947">
    <property type="taxonomic scope" value="Eukaryota"/>
</dbReference>
<dbReference type="Gene3D" id="1.20.1280.50">
    <property type="match status" value="1"/>
</dbReference>
<dbReference type="KEGG" id="cam:101509379"/>
<dbReference type="SMART" id="SM00256">
    <property type="entry name" value="FBOX"/>
    <property type="match status" value="1"/>
</dbReference>
<name>A0A1S2XQP2_CICAR</name>
<dbReference type="Gene3D" id="3.80.10.10">
    <property type="entry name" value="Ribonuclease Inhibitor"/>
    <property type="match status" value="1"/>
</dbReference>
<evidence type="ECO:0000313" key="3">
    <source>
        <dbReference type="RefSeq" id="XP_004493022.2"/>
    </source>
</evidence>
<dbReference type="InterPro" id="IPR032675">
    <property type="entry name" value="LRR_dom_sf"/>
</dbReference>
<dbReference type="RefSeq" id="XP_004493022.2">
    <property type="nucleotide sequence ID" value="XM_004492965.2"/>
</dbReference>
<protein>
    <submittedName>
        <fullName evidence="3">F-box/LRR-repeat protein At3g48880-like</fullName>
    </submittedName>
</protein>
<dbReference type="PANTHER" id="PTHR38926">
    <property type="entry name" value="F-BOX DOMAIN CONTAINING PROTEIN, EXPRESSED"/>
    <property type="match status" value="1"/>
</dbReference>
<evidence type="ECO:0000313" key="2">
    <source>
        <dbReference type="Proteomes" id="UP000087171"/>
    </source>
</evidence>
<organism evidence="2 3">
    <name type="scientific">Cicer arietinum</name>
    <name type="common">Chickpea</name>
    <name type="synonym">Garbanzo</name>
    <dbReference type="NCBI Taxonomy" id="3827"/>
    <lineage>
        <taxon>Eukaryota</taxon>
        <taxon>Viridiplantae</taxon>
        <taxon>Streptophyta</taxon>
        <taxon>Embryophyta</taxon>
        <taxon>Tracheophyta</taxon>
        <taxon>Spermatophyta</taxon>
        <taxon>Magnoliopsida</taxon>
        <taxon>eudicotyledons</taxon>
        <taxon>Gunneridae</taxon>
        <taxon>Pentapetalae</taxon>
        <taxon>rosids</taxon>
        <taxon>fabids</taxon>
        <taxon>Fabales</taxon>
        <taxon>Fabaceae</taxon>
        <taxon>Papilionoideae</taxon>
        <taxon>50 kb inversion clade</taxon>
        <taxon>NPAAA clade</taxon>
        <taxon>Hologalegina</taxon>
        <taxon>IRL clade</taxon>
        <taxon>Cicereae</taxon>
        <taxon>Cicer</taxon>
    </lineage>
</organism>